<name>A0ABT9E969_9PROT</name>
<proteinExistence type="predicted"/>
<reference evidence="2 3" key="1">
    <citation type="submission" date="2023-08" db="EMBL/GenBank/DDBJ databases">
        <title>The draft genome sequence of Paracraurococcus sp. LOR1-02.</title>
        <authorList>
            <person name="Kingkaew E."/>
            <person name="Tanasupawat S."/>
        </authorList>
    </citation>
    <scope>NUCLEOTIDE SEQUENCE [LARGE SCALE GENOMIC DNA]</scope>
    <source>
        <strain evidence="2 3">LOR1-02</strain>
    </source>
</reference>
<keyword evidence="1" id="KW-0732">Signal</keyword>
<dbReference type="Proteomes" id="UP001243009">
    <property type="component" value="Unassembled WGS sequence"/>
</dbReference>
<protein>
    <submittedName>
        <fullName evidence="2">Uncharacterized protein</fullName>
    </submittedName>
</protein>
<keyword evidence="3" id="KW-1185">Reference proteome</keyword>
<evidence type="ECO:0000313" key="2">
    <source>
        <dbReference type="EMBL" id="MDO9712746.1"/>
    </source>
</evidence>
<organism evidence="2 3">
    <name type="scientific">Paracraurococcus lichenis</name>
    <dbReference type="NCBI Taxonomy" id="3064888"/>
    <lineage>
        <taxon>Bacteria</taxon>
        <taxon>Pseudomonadati</taxon>
        <taxon>Pseudomonadota</taxon>
        <taxon>Alphaproteobacteria</taxon>
        <taxon>Acetobacterales</taxon>
        <taxon>Roseomonadaceae</taxon>
        <taxon>Paracraurococcus</taxon>
    </lineage>
</organism>
<comment type="caution">
    <text evidence="2">The sequence shown here is derived from an EMBL/GenBank/DDBJ whole genome shotgun (WGS) entry which is preliminary data.</text>
</comment>
<feature type="signal peptide" evidence="1">
    <location>
        <begin position="1"/>
        <end position="21"/>
    </location>
</feature>
<evidence type="ECO:0000313" key="3">
    <source>
        <dbReference type="Proteomes" id="UP001243009"/>
    </source>
</evidence>
<gene>
    <name evidence="2" type="ORF">Q7A36_30715</name>
</gene>
<dbReference type="EMBL" id="JAUTWS010000057">
    <property type="protein sequence ID" value="MDO9712746.1"/>
    <property type="molecule type" value="Genomic_DNA"/>
</dbReference>
<accession>A0ABT9E969</accession>
<dbReference type="PROSITE" id="PS51257">
    <property type="entry name" value="PROKAR_LIPOPROTEIN"/>
    <property type="match status" value="1"/>
</dbReference>
<dbReference type="RefSeq" id="WP_305107603.1">
    <property type="nucleotide sequence ID" value="NZ_JAUTWS010000057.1"/>
</dbReference>
<sequence>MRFIIGLLIAVSFVSALPAWAQAQTGSVSLLVLSCERGNMSACNAVLPLIGNACQRGQQQACSLHKAIRVRRQSGHAAEAVSDRTLHQRCFSGDAAACKRLQDGPQRDGKAEQLLDIPGLGH</sequence>
<evidence type="ECO:0000256" key="1">
    <source>
        <dbReference type="SAM" id="SignalP"/>
    </source>
</evidence>
<feature type="chain" id="PRO_5046038198" evidence="1">
    <location>
        <begin position="22"/>
        <end position="122"/>
    </location>
</feature>